<accession>A0A6N4SPE8</accession>
<dbReference type="InterPro" id="IPR026444">
    <property type="entry name" value="Secre_tail"/>
</dbReference>
<dbReference type="NCBIfam" id="TIGR04183">
    <property type="entry name" value="Por_Secre_tail"/>
    <property type="match status" value="1"/>
</dbReference>
<dbReference type="KEGG" id="chu:CHU_0902"/>
<evidence type="ECO:0000313" key="3">
    <source>
        <dbReference type="Proteomes" id="UP000001822"/>
    </source>
</evidence>
<evidence type="ECO:0000313" key="2">
    <source>
        <dbReference type="EMBL" id="ABG58183.1"/>
    </source>
</evidence>
<dbReference type="Proteomes" id="UP000001822">
    <property type="component" value="Chromosome"/>
</dbReference>
<gene>
    <name evidence="2" type="ordered locus">CHU_0902</name>
</gene>
<protein>
    <recommendedName>
        <fullName evidence="1">Secretion system C-terminal sorting domain-containing protein</fullName>
    </recommendedName>
</protein>
<name>A0A6N4SPE8_CYTH3</name>
<keyword evidence="3" id="KW-1185">Reference proteome</keyword>
<reference evidence="2 3" key="1">
    <citation type="journal article" date="2007" name="Appl. Environ. Microbiol.">
        <title>Genome sequence of the cellulolytic gliding bacterium Cytophaga hutchinsonii.</title>
        <authorList>
            <person name="Xie G."/>
            <person name="Bruce D.C."/>
            <person name="Challacombe J.F."/>
            <person name="Chertkov O."/>
            <person name="Detter J.C."/>
            <person name="Gilna P."/>
            <person name="Han C.S."/>
            <person name="Lucas S."/>
            <person name="Misra M."/>
            <person name="Myers G.L."/>
            <person name="Richardson P."/>
            <person name="Tapia R."/>
            <person name="Thayer N."/>
            <person name="Thompson L.S."/>
            <person name="Brettin T.S."/>
            <person name="Henrissat B."/>
            <person name="Wilson D.B."/>
            <person name="McBride M.J."/>
        </authorList>
    </citation>
    <scope>NUCLEOTIDE SEQUENCE [LARGE SCALE GENOMIC DNA]</scope>
    <source>
        <strain evidence="3">ATCC 33406 / DSM 1761 / CIP 103989 / NBRC 15051 / NCIMB 9469 / D465</strain>
    </source>
</reference>
<dbReference type="RefSeq" id="WP_011584298.1">
    <property type="nucleotide sequence ID" value="NC_008255.1"/>
</dbReference>
<dbReference type="AlphaFoldDB" id="A0A6N4SPE8"/>
<dbReference type="EMBL" id="CP000383">
    <property type="protein sequence ID" value="ABG58183.1"/>
    <property type="molecule type" value="Genomic_DNA"/>
</dbReference>
<organism evidence="2 3">
    <name type="scientific">Cytophaga hutchinsonii (strain ATCC 33406 / DSM 1761 / CIP 103989 / NBRC 15051 / NCIMB 9469 / D465)</name>
    <dbReference type="NCBI Taxonomy" id="269798"/>
    <lineage>
        <taxon>Bacteria</taxon>
        <taxon>Pseudomonadati</taxon>
        <taxon>Bacteroidota</taxon>
        <taxon>Cytophagia</taxon>
        <taxon>Cytophagales</taxon>
        <taxon>Cytophagaceae</taxon>
        <taxon>Cytophaga</taxon>
    </lineage>
</organism>
<proteinExistence type="predicted"/>
<sequence>MKKSIPEIRYTRLFMLFQKLHTRLNRNIDQGKFTQFTQKQRTRLLNRLHKIKLQLQVFAQDVKWTGSALALSIACYAFPGQAQFLPAGAEFKVNNVTTWDQKKASIAMDDNGDFIITWQSDSDEYGFYYDIYGQRYTAAGAVQGSAFMINAPSSEDQSHPSVAINPNGGFIITYERYQVDNRNIYVRRYDAAGALIGSEIMVSSNTEVIQKNPVIAIDSDGDFVISWDAYQDGDGFGIYARRYNASGVAQGGEFQVNTYTAGQQKNTAVAMDDAGNFVITWQSDKQDGDSYGVYAQRYNAAGAAQGTEFRVNTVTENQQQYPAIGMDSDGDFAIVWETVTDSYDVYVQRYNAAGVPQGTEFNATADQLYGGNRASIAMDSDGDFVLAWQTYLDYDLDIYAKRYTAAGAAVGSEIKVNTFTDGYQQNPHVVMDNSGDIVVIWESEGQDGSGYGIYGQRYTAENITTAAQKKTDAVLFNMYPNPAKGEVYLSAGAGAYVKITDLSGHAVKEQYLNGNRIDIADLTAGMYVVTINSDGKEEIKKLIVE</sequence>
<evidence type="ECO:0000259" key="1">
    <source>
        <dbReference type="Pfam" id="PF18962"/>
    </source>
</evidence>
<feature type="domain" description="Secretion system C-terminal sorting" evidence="1">
    <location>
        <begin position="478"/>
        <end position="544"/>
    </location>
</feature>
<dbReference type="OrthoDB" id="909218at2"/>
<dbReference type="Pfam" id="PF18962">
    <property type="entry name" value="Por_Secre_tail"/>
    <property type="match status" value="1"/>
</dbReference>